<comment type="caution">
    <text evidence="1">The sequence shown here is derived from an EMBL/GenBank/DDBJ whole genome shotgun (WGS) entry which is preliminary data.</text>
</comment>
<dbReference type="EMBL" id="NHSF01000073">
    <property type="protein sequence ID" value="MBK5932001.1"/>
    <property type="molecule type" value="Genomic_DNA"/>
</dbReference>
<accession>A0AAJ0UIM4</accession>
<name>A0AAJ0UIM4_HALSE</name>
<keyword evidence="2" id="KW-1185">Reference proteome</keyword>
<gene>
    <name evidence="1" type="ORF">CCR82_16040</name>
</gene>
<dbReference type="Proteomes" id="UP001296967">
    <property type="component" value="Unassembled WGS sequence"/>
</dbReference>
<proteinExistence type="predicted"/>
<dbReference type="RefSeq" id="WP_201246836.1">
    <property type="nucleotide sequence ID" value="NZ_NHSF01000073.1"/>
</dbReference>
<dbReference type="AlphaFoldDB" id="A0AAJ0UIM4"/>
<organism evidence="1 2">
    <name type="scientific">Halochromatium salexigens</name>
    <name type="common">Chromatium salexigens</name>
    <dbReference type="NCBI Taxonomy" id="49447"/>
    <lineage>
        <taxon>Bacteria</taxon>
        <taxon>Pseudomonadati</taxon>
        <taxon>Pseudomonadota</taxon>
        <taxon>Gammaproteobacteria</taxon>
        <taxon>Chromatiales</taxon>
        <taxon>Chromatiaceae</taxon>
        <taxon>Halochromatium</taxon>
    </lineage>
</organism>
<evidence type="ECO:0000313" key="1">
    <source>
        <dbReference type="EMBL" id="MBK5932001.1"/>
    </source>
</evidence>
<reference evidence="1" key="2">
    <citation type="journal article" date="2020" name="Microorganisms">
        <title>Osmotic Adaptation and Compatible Solute Biosynthesis of Phototrophic Bacteria as Revealed from Genome Analyses.</title>
        <authorList>
            <person name="Imhoff J.F."/>
            <person name="Rahn T."/>
            <person name="Kunzel S."/>
            <person name="Keller A."/>
            <person name="Neulinger S.C."/>
        </authorList>
    </citation>
    <scope>NUCLEOTIDE SEQUENCE</scope>
    <source>
        <strain evidence="1">DSM 4395</strain>
    </source>
</reference>
<feature type="non-terminal residue" evidence="1">
    <location>
        <position position="73"/>
    </location>
</feature>
<reference evidence="1" key="1">
    <citation type="submission" date="2017-05" db="EMBL/GenBank/DDBJ databases">
        <authorList>
            <person name="Imhoff J.F."/>
            <person name="Rahn T."/>
            <person name="Kuenzel S."/>
            <person name="Neulinger S.C."/>
        </authorList>
    </citation>
    <scope>NUCLEOTIDE SEQUENCE</scope>
    <source>
        <strain evidence="1">DSM 4395</strain>
    </source>
</reference>
<evidence type="ECO:0000313" key="2">
    <source>
        <dbReference type="Proteomes" id="UP001296967"/>
    </source>
</evidence>
<sequence>MFSLHTSTLTSHGPQLIEQMQALVSFVETSLEDTRATHEVEEGLWRGVLALGHSLLGAFFAASGDGDVGEQHL</sequence>
<protein>
    <submittedName>
        <fullName evidence="1">Uncharacterized protein</fullName>
    </submittedName>
</protein>